<name>A0A2M7TI76_UNCKA</name>
<dbReference type="AlphaFoldDB" id="A0A2M7TI76"/>
<dbReference type="SFLD" id="SFLDS00001">
    <property type="entry name" value="Enolase"/>
    <property type="match status" value="1"/>
</dbReference>
<dbReference type="PROSITE" id="PS00164">
    <property type="entry name" value="ENOLASE"/>
    <property type="match status" value="1"/>
</dbReference>
<dbReference type="GO" id="GO:0000015">
    <property type="term" value="C:phosphopyruvate hydratase complex"/>
    <property type="evidence" value="ECO:0007669"/>
    <property type="project" value="InterPro"/>
</dbReference>
<feature type="binding site" evidence="9">
    <location>
        <position position="183"/>
    </location>
    <ligand>
        <name>(2R)-2-phosphoglycerate</name>
        <dbReference type="ChEBI" id="CHEBI:58289"/>
    </ligand>
</feature>
<keyword evidence="5 9" id="KW-0964">Secreted</keyword>
<dbReference type="Pfam" id="PF00113">
    <property type="entry name" value="Enolase_C"/>
    <property type="match status" value="2"/>
</dbReference>
<evidence type="ECO:0000256" key="5">
    <source>
        <dbReference type="ARBA" id="ARBA00022525"/>
    </source>
</evidence>
<dbReference type="CDD" id="cd03313">
    <property type="entry name" value="enolase"/>
    <property type="match status" value="1"/>
</dbReference>
<feature type="binding site" evidence="11">
    <location>
        <position position="184"/>
    </location>
    <ligand>
        <name>substrate</name>
    </ligand>
</feature>
<dbReference type="PANTHER" id="PTHR11902">
    <property type="entry name" value="ENOLASE"/>
    <property type="match status" value="1"/>
</dbReference>
<dbReference type="Gene3D" id="3.30.390.10">
    <property type="entry name" value="Enolase-like, N-terminal domain"/>
    <property type="match status" value="1"/>
</dbReference>
<dbReference type="HAMAP" id="MF_00318">
    <property type="entry name" value="Enolase"/>
    <property type="match status" value="1"/>
</dbReference>
<evidence type="ECO:0000256" key="11">
    <source>
        <dbReference type="PIRSR" id="PIRSR001400-2"/>
    </source>
</evidence>
<feature type="active site" description="Proton acceptor" evidence="9 10">
    <location>
        <position position="337"/>
    </location>
</feature>
<dbReference type="PIRSF" id="PIRSF001400">
    <property type="entry name" value="Enolase"/>
    <property type="match status" value="1"/>
</dbReference>
<feature type="binding site" evidence="9 12">
    <location>
        <position position="312"/>
    </location>
    <ligand>
        <name>Mg(2+)</name>
        <dbReference type="ChEBI" id="CHEBI:18420"/>
    </ligand>
</feature>
<dbReference type="InterPro" id="IPR020811">
    <property type="entry name" value="Enolase_N"/>
</dbReference>
<gene>
    <name evidence="9 15" type="primary">eno</name>
    <name evidence="15" type="ORF">COY32_04130</name>
</gene>
<feature type="active site" description="Proton donor" evidence="9 10">
    <location>
        <position position="225"/>
    </location>
</feature>
<evidence type="ECO:0000256" key="1">
    <source>
        <dbReference type="ARBA" id="ARBA00005031"/>
    </source>
</evidence>
<feature type="binding site" evidence="9">
    <location>
        <position position="366"/>
    </location>
    <ligand>
        <name>(2R)-2-phosphoglycerate</name>
        <dbReference type="ChEBI" id="CHEBI:58289"/>
    </ligand>
</feature>
<evidence type="ECO:0000259" key="14">
    <source>
        <dbReference type="SMART" id="SM01193"/>
    </source>
</evidence>
<comment type="catalytic activity">
    <reaction evidence="9">
        <text>(2R)-2-phosphoglycerate = phosphoenolpyruvate + H2O</text>
        <dbReference type="Rhea" id="RHEA:10164"/>
        <dbReference type="ChEBI" id="CHEBI:15377"/>
        <dbReference type="ChEBI" id="CHEBI:58289"/>
        <dbReference type="ChEBI" id="CHEBI:58702"/>
        <dbReference type="EC" id="4.2.1.11"/>
    </reaction>
</comment>
<evidence type="ECO:0000256" key="3">
    <source>
        <dbReference type="ARBA" id="ARBA00012058"/>
    </source>
</evidence>
<feature type="binding site" evidence="9">
    <location>
        <position position="337"/>
    </location>
    <ligand>
        <name>(2R)-2-phosphoglycerate</name>
        <dbReference type="ChEBI" id="CHEBI:58289"/>
    </ligand>
</feature>
<feature type="domain" description="Enolase N-terminal" evidence="14">
    <location>
        <begin position="4"/>
        <end position="134"/>
    </location>
</feature>
<comment type="subcellular location">
    <subcellularLocation>
        <location evidence="9">Cytoplasm</location>
    </subcellularLocation>
    <subcellularLocation>
        <location evidence="9">Secreted</location>
    </subcellularLocation>
    <subcellularLocation>
        <location evidence="9">Cell surface</location>
    </subcellularLocation>
    <text evidence="9">Fractions of enolase are present in both the cytoplasm and on the cell surface.</text>
</comment>
<dbReference type="InterPro" id="IPR029017">
    <property type="entry name" value="Enolase-like_N"/>
</dbReference>
<dbReference type="Pfam" id="PF03952">
    <property type="entry name" value="Enolase_N"/>
    <property type="match status" value="1"/>
</dbReference>
<feature type="binding site" evidence="11">
    <location>
        <begin position="364"/>
        <end position="367"/>
    </location>
    <ligand>
        <name>substrate</name>
    </ligand>
</feature>
<dbReference type="SMART" id="SM01193">
    <property type="entry name" value="Enolase_N"/>
    <property type="match status" value="1"/>
</dbReference>
<evidence type="ECO:0000256" key="12">
    <source>
        <dbReference type="PIRSR" id="PIRSR001400-3"/>
    </source>
</evidence>
<evidence type="ECO:0000313" key="15">
    <source>
        <dbReference type="EMBL" id="PIZ46060.1"/>
    </source>
</evidence>
<dbReference type="Gene3D" id="3.20.20.120">
    <property type="entry name" value="Enolase-like C-terminal domain"/>
    <property type="match status" value="2"/>
</dbReference>
<dbReference type="SUPFAM" id="SSF54826">
    <property type="entry name" value="Enolase N-terminal domain-like"/>
    <property type="match status" value="1"/>
</dbReference>
<dbReference type="SMART" id="SM01192">
    <property type="entry name" value="Enolase_C"/>
    <property type="match status" value="1"/>
</dbReference>
<dbReference type="SUPFAM" id="SSF51604">
    <property type="entry name" value="Enolase C-terminal domain-like"/>
    <property type="match status" value="1"/>
</dbReference>
<feature type="binding site" evidence="11">
    <location>
        <position position="175"/>
    </location>
    <ligand>
        <name>substrate</name>
    </ligand>
</feature>
<evidence type="ECO:0000256" key="2">
    <source>
        <dbReference type="ARBA" id="ARBA00009604"/>
    </source>
</evidence>
<sequence>MILIDELVSRQILNSRGEPTIEVDLLLNDGSIVRSSVPSGKSRSTHEAVELVDKDFSKYFGKSVYHAISNINETISPRLKKLDPTEQFHIDKILLELDGTPNKAHLGGNATLAVSMAVSKAAALIKGVPLYEHLNELFIKVEAKDVHEEAITLPKERTTMALPIPSFNIINGGAHADTSVTIQEYMIVPVGIETMEGKIRAGAEIMHALKELLHKAGKTTNVGDEGGFAPSFDNNREPLEFLARAVSTTNYHLNNDVVYALDVAGAKVSDDFYDSILRDFPLISIEDAYGENDWAEFATLNEKYPDLFCTGDDITSTNVQHLYQAIKSNAVDCVIVKPNQIGTVTETLEFSKIAKDAGMSLFASHRSGETNDIFIVDLAIGLGAKFLKSGAPNRGERVAKYNHLLEQAVRFEG</sequence>
<feature type="binding site" evidence="9 12">
    <location>
        <position position="262"/>
    </location>
    <ligand>
        <name>Mg(2+)</name>
        <dbReference type="ChEBI" id="CHEBI:18420"/>
    </ligand>
</feature>
<comment type="similarity">
    <text evidence="2 9">Belongs to the enolase family.</text>
</comment>
<evidence type="ECO:0000256" key="10">
    <source>
        <dbReference type="PIRSR" id="PIRSR001400-1"/>
    </source>
</evidence>
<evidence type="ECO:0000256" key="4">
    <source>
        <dbReference type="ARBA" id="ARBA00017068"/>
    </source>
</evidence>
<evidence type="ECO:0000256" key="9">
    <source>
        <dbReference type="HAMAP-Rule" id="MF_00318"/>
    </source>
</evidence>
<dbReference type="GO" id="GO:0006096">
    <property type="term" value="P:glycolytic process"/>
    <property type="evidence" value="ECO:0007669"/>
    <property type="project" value="UniProtKB-UniRule"/>
</dbReference>
<evidence type="ECO:0000256" key="6">
    <source>
        <dbReference type="ARBA" id="ARBA00022842"/>
    </source>
</evidence>
<reference evidence="16" key="1">
    <citation type="submission" date="2017-09" db="EMBL/GenBank/DDBJ databases">
        <title>Depth-based differentiation of microbial function through sediment-hosted aquifers and enrichment of novel symbionts in the deep terrestrial subsurface.</title>
        <authorList>
            <person name="Probst A.J."/>
            <person name="Ladd B."/>
            <person name="Jarett J.K."/>
            <person name="Geller-Mcgrath D.E."/>
            <person name="Sieber C.M.K."/>
            <person name="Emerson J.B."/>
            <person name="Anantharaman K."/>
            <person name="Thomas B.C."/>
            <person name="Malmstrom R."/>
            <person name="Stieglmeier M."/>
            <person name="Klingl A."/>
            <person name="Woyke T."/>
            <person name="Ryan C.M."/>
            <person name="Banfield J.F."/>
        </authorList>
    </citation>
    <scope>NUCLEOTIDE SEQUENCE [LARGE SCALE GENOMIC DNA]</scope>
</reference>
<comment type="cofactor">
    <cofactor evidence="9">
        <name>Mg(2+)</name>
        <dbReference type="ChEBI" id="CHEBI:18420"/>
    </cofactor>
    <text evidence="9">Binds a second Mg(2+) ion via substrate during catalysis.</text>
</comment>
<dbReference type="GO" id="GO:0000287">
    <property type="term" value="F:magnesium ion binding"/>
    <property type="evidence" value="ECO:0007669"/>
    <property type="project" value="UniProtKB-UniRule"/>
</dbReference>
<dbReference type="InterPro" id="IPR020810">
    <property type="entry name" value="Enolase_C"/>
</dbReference>
<feature type="binding site" evidence="11">
    <location>
        <position position="312"/>
    </location>
    <ligand>
        <name>substrate</name>
    </ligand>
</feature>
<feature type="domain" description="Enolase C-terminal TIM barrel" evidence="13">
    <location>
        <begin position="159"/>
        <end position="411"/>
    </location>
</feature>
<keyword evidence="7 9" id="KW-0324">Glycolysis</keyword>
<evidence type="ECO:0000256" key="8">
    <source>
        <dbReference type="ARBA" id="ARBA00023239"/>
    </source>
</evidence>
<feature type="binding site" evidence="11">
    <location>
        <position position="286"/>
    </location>
    <ligand>
        <name>substrate</name>
    </ligand>
</feature>
<feature type="binding site" evidence="11">
    <location>
        <position position="388"/>
    </location>
    <ligand>
        <name>substrate</name>
    </ligand>
</feature>
<keyword evidence="8 9" id="KW-0456">Lyase</keyword>
<organism evidence="15 16">
    <name type="scientific">candidate division WWE3 bacterium CG_4_10_14_0_2_um_filter_41_14</name>
    <dbReference type="NCBI Taxonomy" id="1975072"/>
    <lineage>
        <taxon>Bacteria</taxon>
        <taxon>Katanobacteria</taxon>
    </lineage>
</organism>
<evidence type="ECO:0000256" key="7">
    <source>
        <dbReference type="ARBA" id="ARBA00023152"/>
    </source>
</evidence>
<evidence type="ECO:0000313" key="16">
    <source>
        <dbReference type="Proteomes" id="UP000228920"/>
    </source>
</evidence>
<keyword evidence="9 12" id="KW-0479">Metal-binding</keyword>
<comment type="caution">
    <text evidence="15">The sequence shown here is derived from an EMBL/GenBank/DDBJ whole genome shotgun (WGS) entry which is preliminary data.</text>
</comment>
<dbReference type="EC" id="4.2.1.11" evidence="3 9"/>
<keyword evidence="15" id="KW-0670">Pyruvate</keyword>
<comment type="cofactor">
    <cofactor evidence="12">
        <name>Mg(2+)</name>
        <dbReference type="ChEBI" id="CHEBI:18420"/>
    </cofactor>
    <text evidence="12">Mg(2+) is required for catalysis and for stabilizing the dimer.</text>
</comment>
<dbReference type="PRINTS" id="PR00148">
    <property type="entry name" value="ENOLASE"/>
</dbReference>
<dbReference type="UniPathway" id="UPA00109">
    <property type="reaction ID" value="UER00187"/>
</dbReference>
<feature type="binding site" evidence="9">
    <location>
        <position position="367"/>
    </location>
    <ligand>
        <name>(2R)-2-phosphoglycerate</name>
        <dbReference type="ChEBI" id="CHEBI:58289"/>
    </ligand>
</feature>
<accession>A0A2M7TI76</accession>
<evidence type="ECO:0000259" key="13">
    <source>
        <dbReference type="SMART" id="SM01192"/>
    </source>
</evidence>
<dbReference type="PANTHER" id="PTHR11902:SF1">
    <property type="entry name" value="ENOLASE"/>
    <property type="match status" value="1"/>
</dbReference>
<feature type="binding site" evidence="9">
    <location>
        <position position="388"/>
    </location>
    <ligand>
        <name>(2R)-2-phosphoglycerate</name>
        <dbReference type="ChEBI" id="CHEBI:58289"/>
    </ligand>
</feature>
<proteinExistence type="inferred from homology"/>
<dbReference type="Proteomes" id="UP000228920">
    <property type="component" value="Unassembled WGS sequence"/>
</dbReference>
<dbReference type="InterPro" id="IPR000941">
    <property type="entry name" value="Enolase"/>
</dbReference>
<protein>
    <recommendedName>
        <fullName evidence="4 9">Enolase</fullName>
        <ecNumber evidence="3 9">4.2.1.11</ecNumber>
    </recommendedName>
    <alternativeName>
        <fullName evidence="9">2-phospho-D-glycerate hydro-lyase</fullName>
    </alternativeName>
    <alternativeName>
        <fullName evidence="9">2-phosphoglycerate dehydratase</fullName>
    </alternativeName>
</protein>
<feature type="binding site" evidence="9 12">
    <location>
        <position position="286"/>
    </location>
    <ligand>
        <name>Mg(2+)</name>
        <dbReference type="ChEBI" id="CHEBI:18420"/>
    </ligand>
</feature>
<keyword evidence="9" id="KW-0963">Cytoplasm</keyword>
<dbReference type="InterPro" id="IPR020809">
    <property type="entry name" value="Enolase_CS"/>
</dbReference>
<dbReference type="GO" id="GO:0005576">
    <property type="term" value="C:extracellular region"/>
    <property type="evidence" value="ECO:0007669"/>
    <property type="project" value="UniProtKB-SubCell"/>
</dbReference>
<dbReference type="GO" id="GO:0004634">
    <property type="term" value="F:phosphopyruvate hydratase activity"/>
    <property type="evidence" value="ECO:0007669"/>
    <property type="project" value="UniProtKB-UniRule"/>
</dbReference>
<dbReference type="GO" id="GO:0009986">
    <property type="term" value="C:cell surface"/>
    <property type="evidence" value="ECO:0007669"/>
    <property type="project" value="UniProtKB-SubCell"/>
</dbReference>
<comment type="pathway">
    <text evidence="1 9">Carbohydrate degradation; glycolysis; pyruvate from D-glyceraldehyde 3-phosphate: step 4/5.</text>
</comment>
<dbReference type="InterPro" id="IPR036849">
    <property type="entry name" value="Enolase-like_C_sf"/>
</dbReference>
<keyword evidence="6 9" id="KW-0460">Magnesium</keyword>
<comment type="function">
    <text evidence="9">Catalyzes the reversible conversion of 2-phosphoglycerate (2-PG) into phosphoenolpyruvate (PEP). It is essential for the degradation of carbohydrates via glycolysis.</text>
</comment>
<dbReference type="EMBL" id="PFNL01000113">
    <property type="protein sequence ID" value="PIZ46060.1"/>
    <property type="molecule type" value="Genomic_DNA"/>
</dbReference>